<name>A0A078AAN2_STYLE</name>
<gene>
    <name evidence="3" type="primary">Contig15752.g16784</name>
    <name evidence="3" type="ORF">STYLEM_8327</name>
</gene>
<dbReference type="InParanoid" id="A0A078AAN2"/>
<feature type="domain" description="PB1" evidence="2">
    <location>
        <begin position="52"/>
        <end position="141"/>
    </location>
</feature>
<evidence type="ECO:0000313" key="4">
    <source>
        <dbReference type="Proteomes" id="UP000039865"/>
    </source>
</evidence>
<sequence>MAIQLTQSHHYNHEIKENDNSLQHALKSQDSDTSSDLEYNSDYVPDGSYKKFEWIKVSFRGIVKRIYNPKLENYEEFADELRKRFPQVGNNTIDLYYMVKIQDKERTEMIPILKDQDLWRQINDLRQNDQERVIKLQIDAYKSNKMKINRIQEDAQLYVQKRHNNEKFDRQRSFFEQVQEELIKRQSSHFQEEEKSLYSQHEQLIDNPNNRNIFFAQTSDNDEQGQVQHLYLEQEEEKAIEVDDSNNLKLDFSRLVIDKSMANSPKSNQNEGEGGRVQVNQMEFEELNLRLESEKDLEEEEINVVMKINNNQNKGNNKPKPKENPFEEAKHKVLQYHYENKDNESDEIIRKLQEEDRLNREKDQKMNKINQSALNKSSLLNRNSEVKVLAQVFLEPQYVIRKIQDFGQKKQTPSKFGFLKNIFMFKRRNEDPQQNLKKCTIINDRDCYKRCSPNEHIELSWEFENETDQQWPSIYYLRSYQKDQAIIKTKGLEFLVQKHEKYELKMNINIPAGVMHNKIILQFRFEDSNKIPFGQYLNAIIDIAPDHFEDVYRNQGQNQDKEAIYYQVAYDLNEQGFGDFERCYKIIQACKGDVKEAEKILSKIMIKETKSSDSD</sequence>
<feature type="region of interest" description="Disordered" evidence="1">
    <location>
        <begin position="18"/>
        <end position="39"/>
    </location>
</feature>
<reference evidence="3 4" key="1">
    <citation type="submission" date="2014-06" db="EMBL/GenBank/DDBJ databases">
        <authorList>
            <person name="Swart Estienne"/>
        </authorList>
    </citation>
    <scope>NUCLEOTIDE SEQUENCE [LARGE SCALE GENOMIC DNA]</scope>
    <source>
        <strain evidence="3 4">130c</strain>
    </source>
</reference>
<dbReference type="Proteomes" id="UP000039865">
    <property type="component" value="Unassembled WGS sequence"/>
</dbReference>
<feature type="compositionally biased region" description="Polar residues" evidence="1">
    <location>
        <begin position="20"/>
        <end position="38"/>
    </location>
</feature>
<dbReference type="PROSITE" id="PS51745">
    <property type="entry name" value="PB1"/>
    <property type="match status" value="1"/>
</dbReference>
<evidence type="ECO:0000259" key="2">
    <source>
        <dbReference type="PROSITE" id="PS51745"/>
    </source>
</evidence>
<dbReference type="SUPFAM" id="SSF54277">
    <property type="entry name" value="CAD &amp; PB1 domains"/>
    <property type="match status" value="1"/>
</dbReference>
<protein>
    <recommendedName>
        <fullName evidence="2">PB1 domain-containing protein</fullName>
    </recommendedName>
</protein>
<keyword evidence="4" id="KW-1185">Reference proteome</keyword>
<accession>A0A078AAN2</accession>
<proteinExistence type="predicted"/>
<dbReference type="AlphaFoldDB" id="A0A078AAN2"/>
<evidence type="ECO:0000313" key="3">
    <source>
        <dbReference type="EMBL" id="CDW79340.1"/>
    </source>
</evidence>
<dbReference type="Gene3D" id="2.60.40.10">
    <property type="entry name" value="Immunoglobulins"/>
    <property type="match status" value="1"/>
</dbReference>
<dbReference type="InterPro" id="IPR053793">
    <property type="entry name" value="PB1-like"/>
</dbReference>
<evidence type="ECO:0000256" key="1">
    <source>
        <dbReference type="SAM" id="MobiDB-lite"/>
    </source>
</evidence>
<organism evidence="3 4">
    <name type="scientific">Stylonychia lemnae</name>
    <name type="common">Ciliate</name>
    <dbReference type="NCBI Taxonomy" id="5949"/>
    <lineage>
        <taxon>Eukaryota</taxon>
        <taxon>Sar</taxon>
        <taxon>Alveolata</taxon>
        <taxon>Ciliophora</taxon>
        <taxon>Intramacronucleata</taxon>
        <taxon>Spirotrichea</taxon>
        <taxon>Stichotrichia</taxon>
        <taxon>Sporadotrichida</taxon>
        <taxon>Oxytrichidae</taxon>
        <taxon>Stylonychinae</taxon>
        <taxon>Stylonychia</taxon>
    </lineage>
</organism>
<dbReference type="EMBL" id="CCKQ01007910">
    <property type="protein sequence ID" value="CDW79340.1"/>
    <property type="molecule type" value="Genomic_DNA"/>
</dbReference>
<dbReference type="InterPro" id="IPR013783">
    <property type="entry name" value="Ig-like_fold"/>
</dbReference>